<dbReference type="AlphaFoldDB" id="A0A9P1DEW6"/>
<dbReference type="OrthoDB" id="410478at2759"/>
<dbReference type="PANTHER" id="PTHR33153:SF3">
    <property type="entry name" value="TRAFFICKING PROTEIN PARTICLE COMPLEX SUBUNIT 11 DOMAIN-CONTAINING PROTEIN"/>
    <property type="match status" value="1"/>
</dbReference>
<reference evidence="3" key="1">
    <citation type="submission" date="2022-10" db="EMBL/GenBank/DDBJ databases">
        <authorList>
            <person name="Chen Y."/>
            <person name="Dougan E. K."/>
            <person name="Chan C."/>
            <person name="Rhodes N."/>
            <person name="Thang M."/>
        </authorList>
    </citation>
    <scope>NUCLEOTIDE SEQUENCE</scope>
</reference>
<comment type="caution">
    <text evidence="3">The sequence shown here is derived from an EMBL/GenBank/DDBJ whole genome shotgun (WGS) entry which is preliminary data.</text>
</comment>
<evidence type="ECO:0000313" key="5">
    <source>
        <dbReference type="Proteomes" id="UP001152797"/>
    </source>
</evidence>
<gene>
    <name evidence="3" type="ORF">C1SCF055_LOCUS33862</name>
</gene>
<evidence type="ECO:0000256" key="1">
    <source>
        <dbReference type="SAM" id="MobiDB-lite"/>
    </source>
</evidence>
<evidence type="ECO:0000259" key="2">
    <source>
        <dbReference type="Pfam" id="PF25273"/>
    </source>
</evidence>
<protein>
    <recommendedName>
        <fullName evidence="2">DUF7869 domain-containing protein</fullName>
    </recommendedName>
</protein>
<reference evidence="4" key="2">
    <citation type="submission" date="2024-04" db="EMBL/GenBank/DDBJ databases">
        <authorList>
            <person name="Chen Y."/>
            <person name="Shah S."/>
            <person name="Dougan E. K."/>
            <person name="Thang M."/>
            <person name="Chan C."/>
        </authorList>
    </citation>
    <scope>NUCLEOTIDE SEQUENCE [LARGE SCALE GENOMIC DNA]</scope>
</reference>
<dbReference type="Pfam" id="PF25273">
    <property type="entry name" value="DUF7869"/>
    <property type="match status" value="1"/>
</dbReference>
<sequence>DLRQSKENAVRQLFNCNELFSVTTSGQDNCSEAGSDLLPLSDSDQGSILHASDVESTEVLDASSGDDSVLLASDAEDAKPPKRTYQKRRPGIHLLGKEVCVHALQSLLGIGSSTIQKIRSGLSAFTDKRREKAPKHPTLGVTMGDGSASTMWSGVLMFLWQTYHSTAEVMPTDFKMPRDQEVPVPEKKDPDFEMRMVNHFLLSLQTYGSDPEVHLIGPGTFAGPCRWLQASSRTELYWEYYASCLAKDQKAASCGTFLRVANAILRPGMRGGHLKFRGVNQHGKCNLCYELKLKIKTVRAHAQRQEAYRLYSHHLLSQWLDRQQYWSYRSMSQTWVKTMLDMGHKMLTTSVASNTLCINIDGMDQSKFRVPRVGRISQPKMLQALFRPTLHVTGSWAHGHRLSLWVSDEDLRKDSTTQQEVLSRTLTDVYQRFGSLPMGCCLQQDNCYREGKNRHIVSHMVLLVALRCFRFCVCNFLRTGHSHEDLDQAFSQQAALICRHTFDTPEQVVEILDSCCRPSDPGEQQRKRHKTHTVEAFSQKLDEVAEWKDWAAVTGLWVKGLRVHPSWEPPDRFKHVDLTYISNDAEQEDEGPSDDEPQAPIDMTSKDSKAALEESVFLASDEEDRTEQVENQQEDSECETMPASDNDMPEPEAPACNAIHEYLKIGTIKQQLETVNGRLSKNFETKFMCEREKWKAQWLSQAFGPIMIFDDMKCLGSGRGKDAAKVNGIHKTLQEKGMDITARELSILAVATIILQQRGIDPFSETIIIQVDQNYTRNTFVRSDPSLCPCIIPNGKYIISCQWRLLSGQEKLKMQGVGMDDIIKYKLNTLSEKQQSDLAGNSFTTGVCAAALLSVLSCWNPSKRAGA</sequence>
<dbReference type="EMBL" id="CAMXCT020004278">
    <property type="protein sequence ID" value="CAL1161790.1"/>
    <property type="molecule type" value="Genomic_DNA"/>
</dbReference>
<evidence type="ECO:0000313" key="4">
    <source>
        <dbReference type="EMBL" id="CAL1161790.1"/>
    </source>
</evidence>
<dbReference type="PANTHER" id="PTHR33153">
    <property type="entry name" value="MYND-TYPE DOMAIN-CONTAINING PROTEIN"/>
    <property type="match status" value="1"/>
</dbReference>
<accession>A0A9P1DEW6</accession>
<organism evidence="3">
    <name type="scientific">Cladocopium goreaui</name>
    <dbReference type="NCBI Taxonomy" id="2562237"/>
    <lineage>
        <taxon>Eukaryota</taxon>
        <taxon>Sar</taxon>
        <taxon>Alveolata</taxon>
        <taxon>Dinophyceae</taxon>
        <taxon>Suessiales</taxon>
        <taxon>Symbiodiniaceae</taxon>
        <taxon>Cladocopium</taxon>
    </lineage>
</organism>
<evidence type="ECO:0000313" key="3">
    <source>
        <dbReference type="EMBL" id="CAI4008415.1"/>
    </source>
</evidence>
<dbReference type="EMBL" id="CAMXCT030004278">
    <property type="protein sequence ID" value="CAL4795727.1"/>
    <property type="molecule type" value="Genomic_DNA"/>
</dbReference>
<keyword evidence="5" id="KW-1185">Reference proteome</keyword>
<feature type="region of interest" description="Disordered" evidence="1">
    <location>
        <begin position="617"/>
        <end position="652"/>
    </location>
</feature>
<name>A0A9P1DEW6_9DINO</name>
<feature type="non-terminal residue" evidence="3">
    <location>
        <position position="1"/>
    </location>
</feature>
<dbReference type="EMBL" id="CAMXCT010004278">
    <property type="protein sequence ID" value="CAI4008415.1"/>
    <property type="molecule type" value="Genomic_DNA"/>
</dbReference>
<dbReference type="InterPro" id="IPR057191">
    <property type="entry name" value="DUF7869"/>
</dbReference>
<dbReference type="Proteomes" id="UP001152797">
    <property type="component" value="Unassembled WGS sequence"/>
</dbReference>
<feature type="domain" description="DUF7869" evidence="2">
    <location>
        <begin position="389"/>
        <end position="522"/>
    </location>
</feature>
<proteinExistence type="predicted"/>